<proteinExistence type="predicted"/>
<dbReference type="AlphaFoldDB" id="A0A0A2WMU1"/>
<gene>
    <name evidence="1" type="ORF">THFILI_00945</name>
</gene>
<dbReference type="OrthoDB" id="30243at2"/>
<comment type="caution">
    <text evidence="1">The sequence shown here is derived from an EMBL/GenBank/DDBJ whole genome shotgun (WGS) entry which is preliminary data.</text>
</comment>
<dbReference type="EMBL" id="JPSL02000034">
    <property type="protein sequence ID" value="KGQ21506.1"/>
    <property type="molecule type" value="Genomic_DNA"/>
</dbReference>
<protein>
    <submittedName>
        <fullName evidence="1">Transcription antiterminator BglG</fullName>
    </submittedName>
</protein>
<dbReference type="RefSeq" id="WP_038065702.1">
    <property type="nucleotide sequence ID" value="NZ_JPSL02000034.1"/>
</dbReference>
<accession>A0A0A2WMU1</accession>
<dbReference type="PATRIC" id="fig|276.5.peg.1681"/>
<dbReference type="Proteomes" id="UP000030364">
    <property type="component" value="Unassembled WGS sequence"/>
</dbReference>
<name>A0A0A2WMU1_THEFI</name>
<dbReference type="STRING" id="276.THFILI_00945"/>
<sequence length="505" mass="58368">MPDSWTHALNLDRAVQRDGVLQARVAQEDYEGVKPLLRKVWKGDTWENLFSPVRSRGEELLPVRVLLGYLRGYFLYREVPENDQAFWMAFLKDLGLEDRSQPSPQEYDRLWEALSGWEETRPHLRYQESGKRDFVGTLDAIFHFRALRLKELKEAFLAFYQTGELPEKARPYERLFRKLKDAVDLLVTEEEPPDLEDEEAVRTHLEGRGVYLGESDPVRLLFNRSPKALKDLCEKLGGRKPKVPSFQSKQVQVEFLENPRGLEQIYPQLRHELLVEGWRVHGKVVLEDGRFKRFSWVPRYTPEGEPIPEEVEVSFGEGERVRFRLHHRAFAVRFSRPVWRFGEPLEVRPIGFDPGKHPLRYFLASGGEARGRPEELTPQDLTDTLVVEVRTDGQGDVWRRIGTLPVENRVRLEAWVEARGVFARVFPPGLPVRIRVFAGKRLVQEATLGTGPQETLLVQPGLTPLRVEVEAAGEVRVLTLPPRGWAEAWWRQGLGFGGWPRGQRP</sequence>
<evidence type="ECO:0000313" key="1">
    <source>
        <dbReference type="EMBL" id="KGQ21506.1"/>
    </source>
</evidence>
<keyword evidence="2" id="KW-1185">Reference proteome</keyword>
<evidence type="ECO:0000313" key="2">
    <source>
        <dbReference type="Proteomes" id="UP000030364"/>
    </source>
</evidence>
<reference evidence="1 2" key="1">
    <citation type="journal article" date="2015" name="Genome Announc.">
        <title>Draft Genome Sequence of the Thermophile Thermus filiformis ATCC 43280, Producer of Carotenoid-(Di)glucoside-Branched Fatty Acid (Di)esters and Source of Hyperthermostable Enzymes of Biotechnological Interest.</title>
        <authorList>
            <person name="Mandelli F."/>
            <person name="Oliveira Ramires B."/>
            <person name="Couger M.B."/>
            <person name="Paixao D.A."/>
            <person name="Camilo C.M."/>
            <person name="Polikarpov I."/>
            <person name="Prade R."/>
            <person name="Riano-Pachon D.M."/>
            <person name="Squina F.M."/>
        </authorList>
    </citation>
    <scope>NUCLEOTIDE SEQUENCE [LARGE SCALE GENOMIC DNA]</scope>
    <source>
        <strain evidence="1 2">ATCC 43280</strain>
    </source>
</reference>
<organism evidence="1 2">
    <name type="scientific">Thermus filiformis</name>
    <dbReference type="NCBI Taxonomy" id="276"/>
    <lineage>
        <taxon>Bacteria</taxon>
        <taxon>Thermotogati</taxon>
        <taxon>Deinococcota</taxon>
        <taxon>Deinococci</taxon>
        <taxon>Thermales</taxon>
        <taxon>Thermaceae</taxon>
        <taxon>Thermus</taxon>
    </lineage>
</organism>